<protein>
    <submittedName>
        <fullName evidence="2">Uncharacterized protein</fullName>
    </submittedName>
</protein>
<comment type="caution">
    <text evidence="2">The sequence shown here is derived from an EMBL/GenBank/DDBJ whole genome shotgun (WGS) entry which is preliminary data.</text>
</comment>
<feature type="transmembrane region" description="Helical" evidence="1">
    <location>
        <begin position="25"/>
        <end position="43"/>
    </location>
</feature>
<proteinExistence type="predicted"/>
<keyword evidence="3" id="KW-1185">Reference proteome</keyword>
<keyword evidence="1" id="KW-0812">Transmembrane</keyword>
<dbReference type="EMBL" id="WODC01000020">
    <property type="protein sequence ID" value="MUM78890.1"/>
    <property type="molecule type" value="Genomic_DNA"/>
</dbReference>
<evidence type="ECO:0000313" key="3">
    <source>
        <dbReference type="Proteomes" id="UP000461162"/>
    </source>
</evidence>
<accession>A0A7K1KSF7</accession>
<keyword evidence="1" id="KW-0472">Membrane</keyword>
<evidence type="ECO:0000256" key="1">
    <source>
        <dbReference type="SAM" id="Phobius"/>
    </source>
</evidence>
<gene>
    <name evidence="2" type="ORF">GKC30_14775</name>
</gene>
<organism evidence="2 3">
    <name type="scientific">Pseudodesulfovibrio alkaliphilus</name>
    <dbReference type="NCBI Taxonomy" id="2661613"/>
    <lineage>
        <taxon>Bacteria</taxon>
        <taxon>Pseudomonadati</taxon>
        <taxon>Thermodesulfobacteriota</taxon>
        <taxon>Desulfovibrionia</taxon>
        <taxon>Desulfovibrionales</taxon>
        <taxon>Desulfovibrionaceae</taxon>
    </lineage>
</organism>
<keyword evidence="1" id="KW-1133">Transmembrane helix</keyword>
<name>A0A7K1KSF7_9BACT</name>
<dbReference type="RefSeq" id="WP_155935740.1">
    <property type="nucleotide sequence ID" value="NZ_WODC01000020.1"/>
</dbReference>
<dbReference type="Proteomes" id="UP000461162">
    <property type="component" value="Unassembled WGS sequence"/>
</dbReference>
<reference evidence="2 3" key="1">
    <citation type="submission" date="2019-11" db="EMBL/GenBank/DDBJ databases">
        <title>Pseudodesulfovibrio alkaliphilus, sp. nov., an alkaliphilic sulfate-reducing bacteria from mud volcano of Taman peninsula, Russia.</title>
        <authorList>
            <person name="Frolova A."/>
            <person name="Merkel A.Y."/>
            <person name="Slobodkin A.I."/>
        </authorList>
    </citation>
    <scope>NUCLEOTIDE SEQUENCE [LARGE SCALE GENOMIC DNA]</scope>
    <source>
        <strain evidence="2 3">F-1</strain>
    </source>
</reference>
<dbReference type="AlphaFoldDB" id="A0A7K1KSF7"/>
<evidence type="ECO:0000313" key="2">
    <source>
        <dbReference type="EMBL" id="MUM78890.1"/>
    </source>
</evidence>
<sequence length="134" mass="15370">MLNDNNRKHSESKYGFNKRGKKTNVYTSCLTLIVVVALLAGCVTTKPQKSRQVNNVYEGSQQVLPHLPKDADLTQIQEQLRLFRSERYLTKNGEIKVIPSDYEHIHWNGIIEKVKVEDYTQEEEGRIVIPVGSD</sequence>